<dbReference type="FunFam" id="2.40.420.20:FF:000001">
    <property type="entry name" value="Efflux RND transporter periplasmic adaptor subunit"/>
    <property type="match status" value="1"/>
</dbReference>
<dbReference type="Pfam" id="PF25967">
    <property type="entry name" value="RND-MFP_C"/>
    <property type="match status" value="1"/>
</dbReference>
<evidence type="ECO:0000256" key="1">
    <source>
        <dbReference type="ARBA" id="ARBA00004519"/>
    </source>
</evidence>
<protein>
    <submittedName>
        <fullName evidence="5">Multidrug efflux RND transporter periplasmic adaptor subunit MdsA</fullName>
    </submittedName>
</protein>
<dbReference type="NCBIfam" id="TIGR01730">
    <property type="entry name" value="RND_mfp"/>
    <property type="match status" value="1"/>
</dbReference>
<dbReference type="AlphaFoldDB" id="A0A705SNK8"/>
<comment type="similarity">
    <text evidence="2">Belongs to the membrane fusion protein (MFP) (TC 8.A.1) family.</text>
</comment>
<dbReference type="Gene3D" id="1.10.287.470">
    <property type="entry name" value="Helix hairpin bin"/>
    <property type="match status" value="1"/>
</dbReference>
<dbReference type="Gene3D" id="2.40.50.100">
    <property type="match status" value="1"/>
</dbReference>
<dbReference type="PANTHER" id="PTHR30158">
    <property type="entry name" value="ACRA/E-RELATED COMPONENT OF DRUG EFFLUX TRANSPORTER"/>
    <property type="match status" value="1"/>
</dbReference>
<feature type="domain" description="Multidrug resistance protein MdtA-like C-terminal permuted SH3" evidence="4">
    <location>
        <begin position="165"/>
        <end position="222"/>
    </location>
</feature>
<dbReference type="PANTHER" id="PTHR30158:SF10">
    <property type="entry name" value="CATION EFFLUX PUMP"/>
    <property type="match status" value="1"/>
</dbReference>
<dbReference type="GO" id="GO:0022857">
    <property type="term" value="F:transmembrane transporter activity"/>
    <property type="evidence" value="ECO:0007669"/>
    <property type="project" value="InterPro"/>
</dbReference>
<dbReference type="InterPro" id="IPR058627">
    <property type="entry name" value="MdtA-like_C"/>
</dbReference>
<dbReference type="InterPro" id="IPR006143">
    <property type="entry name" value="RND_pump_MFP"/>
</dbReference>
<reference evidence="5" key="1">
    <citation type="journal article" date="2018" name="Genome Biol.">
        <title>SKESA: strategic k-mer extension for scrupulous assemblies.</title>
        <authorList>
            <person name="Souvorov A."/>
            <person name="Agarwala R."/>
            <person name="Lipman D.J."/>
        </authorList>
    </citation>
    <scope>NUCLEOTIDE SEQUENCE</scope>
    <source>
        <strain evidence="5">Monophasic variant of S.Typhimurium</strain>
    </source>
</reference>
<dbReference type="EMBL" id="DAAMZU010000121">
    <property type="protein sequence ID" value="HAC8924512.1"/>
    <property type="molecule type" value="Genomic_DNA"/>
</dbReference>
<dbReference type="Gene3D" id="2.40.30.170">
    <property type="match status" value="1"/>
</dbReference>
<sequence length="262" mass="28352">RKNADDVTATRNARQAQMQSAKAAVAAARLELSWTRITAPIAGRVDRILVTRGNLVSGGVAGNATLLTTIVSHNPMYVYFDIDEATWLKALRHTRSDKNPPVVNMGLTTDNGLPYQGVLDFMGNQMNRSTGTIRARAVIPDPDGMLSPGLFARISLPIGEPRETVLIDDLAVSADQGKNYVLIVGKENQVEYRPVELGQMVDGFRVVTQGVLPGEKIILKGLVRPGMTVAPRLVPMRQNVTDKQTATLTKADGDSAPKAVRQ</sequence>
<feature type="non-terminal residue" evidence="5">
    <location>
        <position position="1"/>
    </location>
</feature>
<comment type="subcellular location">
    <subcellularLocation>
        <location evidence="1">Cell inner membrane</location>
        <topology evidence="1">Lipid-anchor</topology>
    </subcellularLocation>
</comment>
<evidence type="ECO:0000256" key="2">
    <source>
        <dbReference type="ARBA" id="ARBA00009477"/>
    </source>
</evidence>
<organism evidence="5">
    <name type="scientific">Salmonella enterica</name>
    <name type="common">Salmonella choleraesuis</name>
    <dbReference type="NCBI Taxonomy" id="28901"/>
    <lineage>
        <taxon>Bacteria</taxon>
        <taxon>Pseudomonadati</taxon>
        <taxon>Pseudomonadota</taxon>
        <taxon>Gammaproteobacteria</taxon>
        <taxon>Enterobacterales</taxon>
        <taxon>Enterobacteriaceae</taxon>
        <taxon>Salmonella</taxon>
    </lineage>
</organism>
<name>A0A705SNK8_SALER</name>
<evidence type="ECO:0000313" key="5">
    <source>
        <dbReference type="EMBL" id="HAC8924512.1"/>
    </source>
</evidence>
<feature type="domain" description="Multidrug resistance protein MdtA-like beta-barrel" evidence="3">
    <location>
        <begin position="75"/>
        <end position="158"/>
    </location>
</feature>
<reference evidence="5" key="2">
    <citation type="submission" date="2019-01" db="EMBL/GenBank/DDBJ databases">
        <authorList>
            <consortium name="NCBI Pathogen Detection Project"/>
        </authorList>
    </citation>
    <scope>NUCLEOTIDE SEQUENCE</scope>
    <source>
        <strain evidence="5">Monophasic variant of S.Typhimurium</strain>
    </source>
</reference>
<dbReference type="GO" id="GO:0046677">
    <property type="term" value="P:response to antibiotic"/>
    <property type="evidence" value="ECO:0007669"/>
    <property type="project" value="TreeGrafter"/>
</dbReference>
<dbReference type="Pfam" id="PF25944">
    <property type="entry name" value="Beta-barrel_RND"/>
    <property type="match status" value="1"/>
</dbReference>
<dbReference type="Gene3D" id="2.40.420.20">
    <property type="match status" value="1"/>
</dbReference>
<gene>
    <name evidence="5" type="primary">mdsA</name>
    <name evidence="5" type="ORF">G0J09_15880</name>
</gene>
<dbReference type="InterPro" id="IPR058626">
    <property type="entry name" value="MdtA-like_b-barrel"/>
</dbReference>
<evidence type="ECO:0000259" key="4">
    <source>
        <dbReference type="Pfam" id="PF25967"/>
    </source>
</evidence>
<accession>A0A705SNK8</accession>
<dbReference type="SUPFAM" id="SSF111369">
    <property type="entry name" value="HlyD-like secretion proteins"/>
    <property type="match status" value="1"/>
</dbReference>
<evidence type="ECO:0000259" key="3">
    <source>
        <dbReference type="Pfam" id="PF25944"/>
    </source>
</evidence>
<comment type="caution">
    <text evidence="5">The sequence shown here is derived from an EMBL/GenBank/DDBJ whole genome shotgun (WGS) entry which is preliminary data.</text>
</comment>
<dbReference type="GO" id="GO:0005886">
    <property type="term" value="C:plasma membrane"/>
    <property type="evidence" value="ECO:0007669"/>
    <property type="project" value="UniProtKB-SubCell"/>
</dbReference>
<proteinExistence type="inferred from homology"/>